<protein>
    <submittedName>
        <fullName evidence="1">Uncharacterized protein</fullName>
    </submittedName>
</protein>
<accession>A0A1H3SKX4</accession>
<organism evidence="1 2">
    <name type="scientific">Evansella caseinilytica</name>
    <dbReference type="NCBI Taxonomy" id="1503961"/>
    <lineage>
        <taxon>Bacteria</taxon>
        <taxon>Bacillati</taxon>
        <taxon>Bacillota</taxon>
        <taxon>Bacilli</taxon>
        <taxon>Bacillales</taxon>
        <taxon>Bacillaceae</taxon>
        <taxon>Evansella</taxon>
    </lineage>
</organism>
<proteinExistence type="predicted"/>
<evidence type="ECO:0000313" key="2">
    <source>
        <dbReference type="Proteomes" id="UP000198935"/>
    </source>
</evidence>
<reference evidence="2" key="1">
    <citation type="submission" date="2016-10" db="EMBL/GenBank/DDBJ databases">
        <authorList>
            <person name="Varghese N."/>
            <person name="Submissions S."/>
        </authorList>
    </citation>
    <scope>NUCLEOTIDE SEQUENCE [LARGE SCALE GENOMIC DNA]</scope>
    <source>
        <strain evidence="2">SP</strain>
    </source>
</reference>
<dbReference type="EMBL" id="FNPI01000011">
    <property type="protein sequence ID" value="SDZ38632.1"/>
    <property type="molecule type" value="Genomic_DNA"/>
</dbReference>
<sequence length="38" mass="4213">MNATFEAVWGKKPFRTGEETAPVLKGVDFSVKEAINDE</sequence>
<dbReference type="AlphaFoldDB" id="A0A1H3SKX4"/>
<keyword evidence="2" id="KW-1185">Reference proteome</keyword>
<dbReference type="Proteomes" id="UP000198935">
    <property type="component" value="Unassembled WGS sequence"/>
</dbReference>
<gene>
    <name evidence="1" type="ORF">SAMN05421736_11194</name>
</gene>
<evidence type="ECO:0000313" key="1">
    <source>
        <dbReference type="EMBL" id="SDZ38632.1"/>
    </source>
</evidence>
<name>A0A1H3SKX4_9BACI</name>